<dbReference type="GO" id="GO:0003677">
    <property type="term" value="F:DNA binding"/>
    <property type="evidence" value="ECO:0007669"/>
    <property type="project" value="UniProtKB-KW"/>
</dbReference>
<organism evidence="6">
    <name type="scientific">Rhizobium leguminosarum bv. trifolii</name>
    <dbReference type="NCBI Taxonomy" id="386"/>
    <lineage>
        <taxon>Bacteria</taxon>
        <taxon>Pseudomonadati</taxon>
        <taxon>Pseudomonadota</taxon>
        <taxon>Alphaproteobacteria</taxon>
        <taxon>Hyphomicrobiales</taxon>
        <taxon>Rhizobiaceae</taxon>
        <taxon>Rhizobium/Agrobacterium group</taxon>
        <taxon>Rhizobium</taxon>
    </lineage>
</organism>
<accession>A0A1C9HUD2</accession>
<evidence type="ECO:0000256" key="4">
    <source>
        <dbReference type="PROSITE-ProRule" id="PRU10137"/>
    </source>
</evidence>
<dbReference type="InterPro" id="IPR006118">
    <property type="entry name" value="Recombinase_CS"/>
</dbReference>
<dbReference type="PROSITE" id="PS51736">
    <property type="entry name" value="RECOMBINASES_3"/>
    <property type="match status" value="1"/>
</dbReference>
<evidence type="ECO:0000313" key="6">
    <source>
        <dbReference type="EMBL" id="AOO90291.1"/>
    </source>
</evidence>
<dbReference type="GO" id="GO:0015074">
    <property type="term" value="P:DNA integration"/>
    <property type="evidence" value="ECO:0007669"/>
    <property type="project" value="UniProtKB-KW"/>
</dbReference>
<keyword evidence="2" id="KW-0238">DNA-binding</keyword>
<evidence type="ECO:0000259" key="5">
    <source>
        <dbReference type="PROSITE" id="PS51736"/>
    </source>
</evidence>
<feature type="active site" description="O-(5'-phospho-DNA)-serine intermediate" evidence="4">
    <location>
        <position position="10"/>
    </location>
</feature>
<dbReference type="InterPro" id="IPR006119">
    <property type="entry name" value="Resolv_N"/>
</dbReference>
<dbReference type="InterPro" id="IPR036162">
    <property type="entry name" value="Resolvase-like_N_sf"/>
</dbReference>
<reference evidence="6" key="2">
    <citation type="journal article" date="2016" name="Front. Microbiol.">
        <title>The Regulatory Protein RosR Affects Rhizobium leguminosarum bv. trifolii Protein Profiles, Cell Surface Properties, and Symbiosis with Clover.</title>
        <authorList>
            <person name="Rachwal K."/>
            <person name="Boguszewska A."/>
            <person name="Kopcinska J."/>
            <person name="Karas M."/>
            <person name="Tchorzewski M."/>
            <person name="Janczarek M."/>
        </authorList>
    </citation>
    <scope>NUCLEOTIDE SEQUENCE</scope>
    <source>
        <strain evidence="6">Rt24.2</strain>
    </source>
</reference>
<sequence>MTKIGYARVSTIDQDFEIQQQRLYAQGCVIVR</sequence>
<keyword evidence="1" id="KW-0229">DNA integration</keyword>
<dbReference type="PROSITE" id="PS00397">
    <property type="entry name" value="RECOMBINASES_1"/>
    <property type="match status" value="1"/>
</dbReference>
<proteinExistence type="predicted"/>
<dbReference type="EMBL" id="KX487927">
    <property type="protein sequence ID" value="AOO90291.1"/>
    <property type="molecule type" value="Genomic_DNA"/>
</dbReference>
<dbReference type="GO" id="GO:0000150">
    <property type="term" value="F:DNA strand exchange activity"/>
    <property type="evidence" value="ECO:0007669"/>
    <property type="project" value="InterPro"/>
</dbReference>
<evidence type="ECO:0000256" key="1">
    <source>
        <dbReference type="ARBA" id="ARBA00022908"/>
    </source>
</evidence>
<evidence type="ECO:0000256" key="3">
    <source>
        <dbReference type="ARBA" id="ARBA00023172"/>
    </source>
</evidence>
<keyword evidence="3" id="KW-0233">DNA recombination</keyword>
<dbReference type="SUPFAM" id="SSF53041">
    <property type="entry name" value="Resolvase-like"/>
    <property type="match status" value="1"/>
</dbReference>
<dbReference type="AlphaFoldDB" id="A0A1C9HUD2"/>
<protein>
    <submittedName>
        <fullName evidence="6">Resolvase</fullName>
    </submittedName>
</protein>
<name>A0A1C9HUD2_RHILT</name>
<evidence type="ECO:0000256" key="2">
    <source>
        <dbReference type="ARBA" id="ARBA00023125"/>
    </source>
</evidence>
<reference evidence="6" key="1">
    <citation type="journal article" date="2015" name="BMC Genomics">
        <title>Transcriptome profiling of a Rhizobium leguminosarum bv. trifolii rosR mutant reveals the role of the transcriptional regulator RosR in motility, synthesis of cell-surface components, and other cellular processes.</title>
        <authorList>
            <person name="Rachwal K."/>
            <person name="Matczynska E."/>
            <person name="Janczarek M."/>
        </authorList>
    </citation>
    <scope>NUCLEOTIDE SEQUENCE</scope>
    <source>
        <strain evidence="6">Rt24.2</strain>
    </source>
</reference>
<feature type="domain" description="Resolvase/invertase-type recombinase catalytic" evidence="5">
    <location>
        <begin position="2"/>
        <end position="32"/>
    </location>
</feature>